<name>A0A4R4NKN2_9ACTN</name>
<comment type="caution">
    <text evidence="1">The sequence shown here is derived from an EMBL/GenBank/DDBJ whole genome shotgun (WGS) entry which is preliminary data.</text>
</comment>
<dbReference type="InterPro" id="IPR036890">
    <property type="entry name" value="HATPase_C_sf"/>
</dbReference>
<organism evidence="1 2">
    <name type="scientific">Nonomuraea longispora</name>
    <dbReference type="NCBI Taxonomy" id="1848320"/>
    <lineage>
        <taxon>Bacteria</taxon>
        <taxon>Bacillati</taxon>
        <taxon>Actinomycetota</taxon>
        <taxon>Actinomycetes</taxon>
        <taxon>Streptosporangiales</taxon>
        <taxon>Streptosporangiaceae</taxon>
        <taxon>Nonomuraea</taxon>
    </lineage>
</organism>
<dbReference type="Gene3D" id="3.30.565.10">
    <property type="entry name" value="Histidine kinase-like ATPase, C-terminal domain"/>
    <property type="match status" value="1"/>
</dbReference>
<dbReference type="AlphaFoldDB" id="A0A4R4NKN2"/>
<reference evidence="1 2" key="1">
    <citation type="submission" date="2019-02" db="EMBL/GenBank/DDBJ databases">
        <title>Draft genome sequences of novel Actinobacteria.</title>
        <authorList>
            <person name="Sahin N."/>
            <person name="Ay H."/>
            <person name="Saygin H."/>
        </authorList>
    </citation>
    <scope>NUCLEOTIDE SEQUENCE [LARGE SCALE GENOMIC DNA]</scope>
    <source>
        <strain evidence="1 2">KC201</strain>
    </source>
</reference>
<proteinExistence type="predicted"/>
<accession>A0A4R4NKN2</accession>
<protein>
    <submittedName>
        <fullName evidence="1">Anti-sigma factor</fullName>
    </submittedName>
</protein>
<sequence>MTEETETRAEGVAGIRDVVSIRLPAASAYLSVLRTATAGLAARLDFTLDEIEDLRIAVDEACAMLLSEAVPGTDLTAEFELTGQEMQIRVEVATVGSSAPKRDDFAWMVLTALADDVDAVAPSQGFPDRMAIVLRKRRGAAQRTAGPA</sequence>
<dbReference type="RefSeq" id="WP_132331358.1">
    <property type="nucleotide sequence ID" value="NZ_SMJZ01000019.1"/>
</dbReference>
<dbReference type="Proteomes" id="UP000295157">
    <property type="component" value="Unassembled WGS sequence"/>
</dbReference>
<dbReference type="EMBL" id="SMJZ01000019">
    <property type="protein sequence ID" value="TDC09254.1"/>
    <property type="molecule type" value="Genomic_DNA"/>
</dbReference>
<keyword evidence="2" id="KW-1185">Reference proteome</keyword>
<evidence type="ECO:0000313" key="2">
    <source>
        <dbReference type="Proteomes" id="UP000295157"/>
    </source>
</evidence>
<dbReference type="OrthoDB" id="3694612at2"/>
<evidence type="ECO:0000313" key="1">
    <source>
        <dbReference type="EMBL" id="TDC09254.1"/>
    </source>
</evidence>
<gene>
    <name evidence="1" type="ORF">E1267_08075</name>
</gene>